<feature type="signal peptide" evidence="18">
    <location>
        <begin position="1"/>
        <end position="16"/>
    </location>
</feature>
<keyword evidence="4" id="KW-0153">Cholesterol metabolism</keyword>
<evidence type="ECO:0000256" key="17">
    <source>
        <dbReference type="SAM" id="Phobius"/>
    </source>
</evidence>
<organism evidence="20 21">
    <name type="scientific">Canis lupus dingo</name>
    <name type="common">dingo</name>
    <dbReference type="NCBI Taxonomy" id="286419"/>
    <lineage>
        <taxon>Eukaryota</taxon>
        <taxon>Metazoa</taxon>
        <taxon>Chordata</taxon>
        <taxon>Craniata</taxon>
        <taxon>Vertebrata</taxon>
        <taxon>Euteleostomi</taxon>
        <taxon>Mammalia</taxon>
        <taxon>Eutheria</taxon>
        <taxon>Laurasiatheria</taxon>
        <taxon>Carnivora</taxon>
        <taxon>Caniformia</taxon>
        <taxon>Canidae</taxon>
        <taxon>Canis</taxon>
    </lineage>
</organism>
<keyword evidence="9" id="KW-0443">Lipid metabolism</keyword>
<feature type="transmembrane region" description="Helical" evidence="17">
    <location>
        <begin position="1205"/>
        <end position="1228"/>
    </location>
</feature>
<accession>A0A8C0KPY0</accession>
<evidence type="ECO:0000256" key="9">
    <source>
        <dbReference type="ARBA" id="ARBA00023098"/>
    </source>
</evidence>
<feature type="transmembrane region" description="Helical" evidence="17">
    <location>
        <begin position="663"/>
        <end position="685"/>
    </location>
</feature>
<dbReference type="Ensembl" id="ENSCAFT00020021486.1">
    <property type="protein sequence ID" value="ENSCAFP00020018539.1"/>
    <property type="gene ID" value="ENSCAFG00020014675.1"/>
</dbReference>
<keyword evidence="21" id="KW-1185">Reference proteome</keyword>
<dbReference type="GO" id="GO:0030301">
    <property type="term" value="P:cholesterol transport"/>
    <property type="evidence" value="ECO:0007669"/>
    <property type="project" value="UniProtKB-ARBA"/>
</dbReference>
<comment type="subcellular location">
    <subcellularLocation>
        <location evidence="1">Endomembrane system</location>
        <topology evidence="1">Multi-pass membrane protein</topology>
    </subcellularLocation>
</comment>
<protein>
    <submittedName>
        <fullName evidence="20">NPC intracellular cholesterol transporter 1</fullName>
    </submittedName>
</protein>
<feature type="region of interest" description="Disordered" evidence="16">
    <location>
        <begin position="1258"/>
        <end position="1282"/>
    </location>
</feature>
<keyword evidence="6 18" id="KW-0732">Signal</keyword>
<dbReference type="GO" id="GO:0015485">
    <property type="term" value="F:cholesterol binding"/>
    <property type="evidence" value="ECO:0007669"/>
    <property type="project" value="TreeGrafter"/>
</dbReference>
<evidence type="ECO:0000256" key="14">
    <source>
        <dbReference type="ARBA" id="ARBA00023221"/>
    </source>
</evidence>
<keyword evidence="8" id="KW-0445">Lipid transport</keyword>
<dbReference type="GeneTree" id="ENSGT00940000156182"/>
<evidence type="ECO:0000256" key="11">
    <source>
        <dbReference type="ARBA" id="ARBA00023157"/>
    </source>
</evidence>
<feature type="transmembrane region" description="Helical" evidence="17">
    <location>
        <begin position="1101"/>
        <end position="1122"/>
    </location>
</feature>
<evidence type="ECO:0000256" key="2">
    <source>
        <dbReference type="ARBA" id="ARBA00005585"/>
    </source>
</evidence>
<dbReference type="PANTHER" id="PTHR45727:SF2">
    <property type="entry name" value="NPC INTRACELLULAR CHOLESTEROL TRANSPORTER 1"/>
    <property type="match status" value="1"/>
</dbReference>
<dbReference type="GO" id="GO:0042632">
    <property type="term" value="P:cholesterol homeostasis"/>
    <property type="evidence" value="ECO:0007669"/>
    <property type="project" value="TreeGrafter"/>
</dbReference>
<evidence type="ECO:0000256" key="7">
    <source>
        <dbReference type="ARBA" id="ARBA00022989"/>
    </source>
</evidence>
<proteinExistence type="inferred from homology"/>
<feature type="transmembrane region" description="Helical" evidence="17">
    <location>
        <begin position="633"/>
        <end position="657"/>
    </location>
</feature>
<dbReference type="Pfam" id="PF16414">
    <property type="entry name" value="NPC1_N"/>
    <property type="match status" value="1"/>
</dbReference>
<keyword evidence="11" id="KW-1015">Disulfide bond</keyword>
<evidence type="ECO:0000256" key="16">
    <source>
        <dbReference type="SAM" id="MobiDB-lite"/>
    </source>
</evidence>
<evidence type="ECO:0000256" key="1">
    <source>
        <dbReference type="ARBA" id="ARBA00004127"/>
    </source>
</evidence>
<comment type="catalytic activity">
    <reaction evidence="15">
        <text>cholesterol(in) = cholesterol(out)</text>
        <dbReference type="Rhea" id="RHEA:39747"/>
        <dbReference type="ChEBI" id="CHEBI:16113"/>
    </reaction>
</comment>
<evidence type="ECO:0000256" key="5">
    <source>
        <dbReference type="ARBA" id="ARBA00022692"/>
    </source>
</evidence>
<feature type="chain" id="PRO_5034413596" evidence="18">
    <location>
        <begin position="17"/>
        <end position="1282"/>
    </location>
</feature>
<dbReference type="InterPro" id="IPR004765">
    <property type="entry name" value="NPC1-like"/>
</dbReference>
<evidence type="ECO:0000256" key="4">
    <source>
        <dbReference type="ARBA" id="ARBA00022548"/>
    </source>
</evidence>
<evidence type="ECO:0000256" key="6">
    <source>
        <dbReference type="ARBA" id="ARBA00022729"/>
    </source>
</evidence>
<evidence type="ECO:0000256" key="8">
    <source>
        <dbReference type="ARBA" id="ARBA00023055"/>
    </source>
</evidence>
<dbReference type="Proteomes" id="UP000694391">
    <property type="component" value="Unplaced"/>
</dbReference>
<evidence type="ECO:0000256" key="12">
    <source>
        <dbReference type="ARBA" id="ARBA00023166"/>
    </source>
</evidence>
<feature type="transmembrane region" description="Helical" evidence="17">
    <location>
        <begin position="600"/>
        <end position="621"/>
    </location>
</feature>
<dbReference type="SUPFAM" id="SSF82866">
    <property type="entry name" value="Multidrug efflux transporter AcrB transmembrane domain"/>
    <property type="match status" value="2"/>
</dbReference>
<feature type="compositionally biased region" description="Low complexity" evidence="16">
    <location>
        <begin position="1258"/>
        <end position="1275"/>
    </location>
</feature>
<evidence type="ECO:0000313" key="20">
    <source>
        <dbReference type="Ensembl" id="ENSCAFP00020018539.1"/>
    </source>
</evidence>
<dbReference type="FunFam" id="1.20.1640.10:FF:000010">
    <property type="entry name" value="NPC intracellular cholesterol transporter 1"/>
    <property type="match status" value="1"/>
</dbReference>
<name>A0A8C0KPY0_CANLU</name>
<evidence type="ECO:0000256" key="13">
    <source>
        <dbReference type="ARBA" id="ARBA00023180"/>
    </source>
</evidence>
<dbReference type="InterPro" id="IPR053958">
    <property type="entry name" value="HMGCR/SNAP/NPC1-like_SSD"/>
</dbReference>
<dbReference type="GO" id="GO:0012505">
    <property type="term" value="C:endomembrane system"/>
    <property type="evidence" value="ECO:0007669"/>
    <property type="project" value="UniProtKB-SubCell"/>
</dbReference>
<evidence type="ECO:0000256" key="18">
    <source>
        <dbReference type="SAM" id="SignalP"/>
    </source>
</evidence>
<evidence type="ECO:0000256" key="3">
    <source>
        <dbReference type="ARBA" id="ARBA00022448"/>
    </source>
</evidence>
<keyword evidence="12" id="KW-1207">Sterol metabolism</keyword>
<feature type="transmembrane region" description="Helical" evidence="17">
    <location>
        <begin position="330"/>
        <end position="349"/>
    </location>
</feature>
<feature type="domain" description="SSD" evidence="19">
    <location>
        <begin position="599"/>
        <end position="764"/>
    </location>
</feature>
<keyword evidence="13" id="KW-0325">Glycoprotein</keyword>
<dbReference type="PANTHER" id="PTHR45727">
    <property type="entry name" value="NPC INTRACELLULAR CHOLESTEROL TRANSPORTER 1"/>
    <property type="match status" value="1"/>
</dbReference>
<dbReference type="GO" id="GO:0005319">
    <property type="term" value="F:lipid transporter activity"/>
    <property type="evidence" value="ECO:0007669"/>
    <property type="project" value="InterPro"/>
</dbReference>
<dbReference type="GO" id="GO:0008203">
    <property type="term" value="P:cholesterol metabolic process"/>
    <property type="evidence" value="ECO:0007669"/>
    <property type="project" value="UniProtKB-KW"/>
</dbReference>
<keyword evidence="5 17" id="KW-0812">Transmembrane</keyword>
<keyword evidence="7 17" id="KW-1133">Transmembrane helix</keyword>
<dbReference type="PROSITE" id="PS50156">
    <property type="entry name" value="SSD"/>
    <property type="match status" value="1"/>
</dbReference>
<dbReference type="InterPro" id="IPR053956">
    <property type="entry name" value="NPC1_MLD"/>
</dbReference>
<feature type="transmembrane region" description="Helical" evidence="17">
    <location>
        <begin position="261"/>
        <end position="286"/>
    </location>
</feature>
<keyword evidence="3" id="KW-0813">Transport</keyword>
<dbReference type="GO" id="GO:0030299">
    <property type="term" value="P:intestinal cholesterol absorption"/>
    <property type="evidence" value="ECO:0007669"/>
    <property type="project" value="TreeGrafter"/>
</dbReference>
<evidence type="ECO:0000256" key="15">
    <source>
        <dbReference type="ARBA" id="ARBA00034049"/>
    </source>
</evidence>
<comment type="similarity">
    <text evidence="2">Belongs to the patched family.</text>
</comment>
<evidence type="ECO:0000256" key="10">
    <source>
        <dbReference type="ARBA" id="ARBA00023136"/>
    </source>
</evidence>
<feature type="transmembrane region" description="Helical" evidence="17">
    <location>
        <begin position="739"/>
        <end position="764"/>
    </location>
</feature>
<evidence type="ECO:0000313" key="21">
    <source>
        <dbReference type="Proteomes" id="UP000694391"/>
    </source>
</evidence>
<sequence>WWSSGRGGAVLDWVFAQSCVWYGECGIASGDKRYNCQYSGPPKPLPKDGYDLMQELCPGLFFDNVSVCCDVQQLRTLKDSLQLPLQFLSRCPSCFYNLMNLFCELTCSPRQSQFLNVTETEDYVDPVTNQTKTNVKELQYYVGESFANAMYNACRDVEAPSSNDKALGLLCGKEAEACNATNWIEYMFNKDNGQAPFTIIPIFSDLPAHGMKPMNNATKGCDEPVDEVTAPCSCQDCSVVCGPKPQPPPAPAPWRILGLDAMYVIMWITYMLTLALFQLSGMAWLLTSTLPSSPALPGEASCCDALGAAFEGCLRRLFTQWGSFCIRNPGCIIFFSLAFIAACSSGLVFSRVTTNPVDLWSAPGSQARLEKEYFDAHFGPFFRTEQLIIQAPHTSVHTYQPYPSGSDVPFGPPLDIGILHQVLDLQTAIENITATYNNETVTLQDICVAPLSPYNKNCTIMSVLNYFQNSHSMLDHKIGDDFYVYADYHTHLLYCVRAPASLNDTSLLHDPCLGTFGGPVFPWLVLGGYDDQNYNNATALVITFPVNNYYNDTEKLQRAQAWEKEFINFVKNYENPNLTISFTTERSIEDELNRESNGDVFTVLISYAVMFLYISIALGHIKSCSRFLVDSKISLGIAGILIVLSSVMCSLGIFSYFGIPLTLIVIEVIPFLVLAVGVDNIFILVQTYQRDERLQGETLEQQLGRVLGEVAPSMFLSSFSEAVAFFLGALSQMPAVHTFSLFAGMAVLIDFLLQITCFVSLLGLDLKRQEKNRLDVLCCLTGSEGGTGIQASESCLFRFFKNSYSPFLLKDWMRPIVIAVFVGILSFSIAVLNKVEIGLDQSLSMPDDSYMMDYFKSLKYLHAGPPVYFVLEEGHDYTSLEGQNMVCGGMGCNNDSLVQQIFSAAQLDNYTRIGFAPSSWIDDYFDWVKPQSSCCRVYNSTDQFCNASVVDPACVRCRPLTQEGKRRPQGEDFMRFLPMFLSDNPNPKCGKGGHAAYGSAVNLVGNDTSVGATYFMTYHTVLQTSADFTDAMRKAILIASNITKTMSLKGSHYRVFPYSVFYVFYEQYLTIIDDTIFNLSVSLGAIFLVTLVLLGCELWSAVIMCVTIAMILVNMFGVMWLWGISLNAVSLVNLVMSCGISVEFCSHITRAFTVSAKGSRVERAEEALSHMGSSVFSGITLTKFGGIVVLAFAKSQIFQVFYFRMYLAMVLLGATHGLIFLPVLLSYIGKHSSAAFKLVGRKPCLRASISEVLTALQRSPTTTTTTTQAPTPRRLWSGGRPA</sequence>
<feature type="transmembrane region" description="Helical" evidence="17">
    <location>
        <begin position="1076"/>
        <end position="1094"/>
    </location>
</feature>
<dbReference type="NCBIfam" id="TIGR00917">
    <property type="entry name" value="2A060601"/>
    <property type="match status" value="1"/>
</dbReference>
<dbReference type="FunFam" id="1.20.1640.10:FF:000008">
    <property type="entry name" value="NPC intracellular cholesterol transporter 1"/>
    <property type="match status" value="1"/>
</dbReference>
<gene>
    <name evidence="20" type="primary">NPC1</name>
</gene>
<dbReference type="Pfam" id="PF12349">
    <property type="entry name" value="Sterol-sensing"/>
    <property type="match status" value="1"/>
</dbReference>
<evidence type="ECO:0000259" key="19">
    <source>
        <dbReference type="PROSITE" id="PS50156"/>
    </source>
</evidence>
<reference evidence="20" key="2">
    <citation type="submission" date="2025-09" db="UniProtKB">
        <authorList>
            <consortium name="Ensembl"/>
        </authorList>
    </citation>
    <scope>IDENTIFICATION</scope>
</reference>
<keyword evidence="14" id="KW-0753">Steroid metabolism</keyword>
<dbReference type="InterPro" id="IPR032190">
    <property type="entry name" value="NPC1_N"/>
</dbReference>
<dbReference type="InterPro" id="IPR000731">
    <property type="entry name" value="SSD"/>
</dbReference>
<reference evidence="20" key="1">
    <citation type="submission" date="2025-08" db="UniProtKB">
        <authorList>
            <consortium name="Ensembl"/>
        </authorList>
    </citation>
    <scope>IDENTIFICATION</scope>
</reference>
<dbReference type="Gene3D" id="1.20.1640.10">
    <property type="entry name" value="Multidrug efflux transporter AcrB transmembrane domain"/>
    <property type="match status" value="2"/>
</dbReference>
<feature type="transmembrane region" description="Helical" evidence="17">
    <location>
        <begin position="1167"/>
        <end position="1193"/>
    </location>
</feature>
<dbReference type="GO" id="GO:0005886">
    <property type="term" value="C:plasma membrane"/>
    <property type="evidence" value="ECO:0007669"/>
    <property type="project" value="TreeGrafter"/>
</dbReference>
<keyword evidence="10 17" id="KW-0472">Membrane</keyword>
<dbReference type="Pfam" id="PF22314">
    <property type="entry name" value="NPC1_MLD"/>
    <property type="match status" value="1"/>
</dbReference>